<feature type="active site" description="Proton donor/acceptor" evidence="7">
    <location>
        <position position="99"/>
    </location>
</feature>
<evidence type="ECO:0000256" key="2">
    <source>
        <dbReference type="ARBA" id="ARBA00022490"/>
    </source>
</evidence>
<dbReference type="GO" id="GO:0009264">
    <property type="term" value="P:deoxyribonucleotide catabolic process"/>
    <property type="evidence" value="ECO:0007669"/>
    <property type="project" value="UniProtKB-UniRule"/>
</dbReference>
<dbReference type="Gene3D" id="3.20.20.70">
    <property type="entry name" value="Aldolase class I"/>
    <property type="match status" value="1"/>
</dbReference>
<keyword evidence="3 7" id="KW-0456">Lyase</keyword>
<comment type="similarity">
    <text evidence="1 7">Belongs to the DeoC/FbaB aldolase family. DeoC type 1 subfamily.</text>
</comment>
<name>A0AAC9EYG4_9PROT</name>
<sequence>MPVSSVPTAPADLASFIDHTLLRPDALPADVARLCDEARTHAFKAVCVNPIFIPQVTERLAGSNVAPCAVICFPFGADPTAIKTHAAEWVVRHGAREVDMVIPIGLLKAGEAAAVRDDIAAVKRACGGALLKVIIETSLLTDDEKVLACRLSQEAGADFVKTSTGFAGGGATAEDVALMRRTVGDAMGVKASGGVRTTEDARRMIAAGASRIGASASVAIVGG</sequence>
<reference evidence="9" key="1">
    <citation type="submission" date="2015-08" db="EMBL/GenBank/DDBJ databases">
        <title>Complete Genome Sequence of Azospirillum thiophilum BV-S.</title>
        <authorList>
            <person name="Fomenkov A."/>
            <person name="Vincze T."/>
            <person name="Grabovich M."/>
            <person name="Dubinina G."/>
            <person name="Orlova M."/>
            <person name="Belousova E."/>
            <person name="Roberts R.J."/>
        </authorList>
    </citation>
    <scope>NUCLEOTIDE SEQUENCE [LARGE SCALE GENOMIC DNA]</scope>
    <source>
        <strain evidence="9">BV-S</strain>
    </source>
</reference>
<keyword evidence="9" id="KW-1185">Reference proteome</keyword>
<keyword evidence="2 7" id="KW-0963">Cytoplasm</keyword>
<organism evidence="8 9">
    <name type="scientific">Azospirillum thiophilum</name>
    <dbReference type="NCBI Taxonomy" id="528244"/>
    <lineage>
        <taxon>Bacteria</taxon>
        <taxon>Pseudomonadati</taxon>
        <taxon>Pseudomonadota</taxon>
        <taxon>Alphaproteobacteria</taxon>
        <taxon>Rhodospirillales</taxon>
        <taxon>Azospirillaceae</taxon>
        <taxon>Azospirillum</taxon>
    </lineage>
</organism>
<evidence type="ECO:0000313" key="8">
    <source>
        <dbReference type="EMBL" id="ALG74662.1"/>
    </source>
</evidence>
<dbReference type="HAMAP" id="MF_00114">
    <property type="entry name" value="DeoC_type1"/>
    <property type="match status" value="1"/>
</dbReference>
<evidence type="ECO:0000256" key="5">
    <source>
        <dbReference type="ARBA" id="ARBA00048791"/>
    </source>
</evidence>
<evidence type="ECO:0000256" key="6">
    <source>
        <dbReference type="ARBA" id="ARBA00056337"/>
    </source>
</evidence>
<feature type="active site" description="Proton donor/acceptor" evidence="7">
    <location>
        <position position="190"/>
    </location>
</feature>
<dbReference type="Pfam" id="PF01791">
    <property type="entry name" value="DeoC"/>
    <property type="match status" value="1"/>
</dbReference>
<dbReference type="FunFam" id="3.20.20.70:FF:000044">
    <property type="entry name" value="Deoxyribose-phosphate aldolase"/>
    <property type="match status" value="1"/>
</dbReference>
<dbReference type="SUPFAM" id="SSF51569">
    <property type="entry name" value="Aldolase"/>
    <property type="match status" value="1"/>
</dbReference>
<dbReference type="KEGG" id="ati:AL072_27145"/>
<proteinExistence type="inferred from homology"/>
<comment type="pathway">
    <text evidence="7">Carbohydrate degradation; 2-deoxy-D-ribose 1-phosphate degradation; D-glyceraldehyde 3-phosphate and acetaldehyde from 2-deoxy-alpha-D-ribose 1-phosphate: step 2/2.</text>
</comment>
<dbReference type="GO" id="GO:0016052">
    <property type="term" value="P:carbohydrate catabolic process"/>
    <property type="evidence" value="ECO:0007669"/>
    <property type="project" value="TreeGrafter"/>
</dbReference>
<dbReference type="EC" id="4.1.2.4" evidence="7"/>
<dbReference type="GO" id="GO:0005737">
    <property type="term" value="C:cytoplasm"/>
    <property type="evidence" value="ECO:0007669"/>
    <property type="project" value="UniProtKB-SubCell"/>
</dbReference>
<evidence type="ECO:0000256" key="4">
    <source>
        <dbReference type="ARBA" id="ARBA00023270"/>
    </source>
</evidence>
<gene>
    <name evidence="7" type="primary">deoC</name>
    <name evidence="8" type="ORF">AL072_27145</name>
</gene>
<dbReference type="SMART" id="SM01133">
    <property type="entry name" value="DeoC"/>
    <property type="match status" value="1"/>
</dbReference>
<dbReference type="GO" id="GO:0004139">
    <property type="term" value="F:deoxyribose-phosphate aldolase activity"/>
    <property type="evidence" value="ECO:0007669"/>
    <property type="project" value="UniProtKB-UniRule"/>
</dbReference>
<dbReference type="EMBL" id="CP012405">
    <property type="protein sequence ID" value="ALG74662.1"/>
    <property type="molecule type" value="Genomic_DNA"/>
</dbReference>
<dbReference type="RefSeq" id="WP_045585886.1">
    <property type="nucleotide sequence ID" value="NZ_CP012405.1"/>
</dbReference>
<dbReference type="Proteomes" id="UP000069935">
    <property type="component" value="Chromosome 5"/>
</dbReference>
<comment type="function">
    <text evidence="6 7">Catalyzes a reversible aldol reaction between acetaldehyde and D-glyceraldehyde 3-phosphate to generate 2-deoxy-D-ribose 5-phosphate.</text>
</comment>
<evidence type="ECO:0000256" key="7">
    <source>
        <dbReference type="HAMAP-Rule" id="MF_00114"/>
    </source>
</evidence>
<dbReference type="CDD" id="cd00959">
    <property type="entry name" value="DeoC"/>
    <property type="match status" value="1"/>
</dbReference>
<dbReference type="InterPro" id="IPR013785">
    <property type="entry name" value="Aldolase_TIM"/>
</dbReference>
<evidence type="ECO:0000256" key="1">
    <source>
        <dbReference type="ARBA" id="ARBA00010936"/>
    </source>
</evidence>
<dbReference type="AlphaFoldDB" id="A0AAC9EYG4"/>
<accession>A0AAC9EYG4</accession>
<dbReference type="GO" id="GO:0006018">
    <property type="term" value="P:2-deoxyribose 1-phosphate catabolic process"/>
    <property type="evidence" value="ECO:0007669"/>
    <property type="project" value="UniProtKB-UniRule"/>
</dbReference>
<dbReference type="PANTHER" id="PTHR10889:SF1">
    <property type="entry name" value="DEOXYRIBOSE-PHOSPHATE ALDOLASE"/>
    <property type="match status" value="1"/>
</dbReference>
<comment type="subcellular location">
    <subcellularLocation>
        <location evidence="7">Cytoplasm</location>
    </subcellularLocation>
</comment>
<comment type="catalytic activity">
    <reaction evidence="5 7">
        <text>2-deoxy-D-ribose 5-phosphate = D-glyceraldehyde 3-phosphate + acetaldehyde</text>
        <dbReference type="Rhea" id="RHEA:12821"/>
        <dbReference type="ChEBI" id="CHEBI:15343"/>
        <dbReference type="ChEBI" id="CHEBI:59776"/>
        <dbReference type="ChEBI" id="CHEBI:62877"/>
        <dbReference type="EC" id="4.1.2.4"/>
    </reaction>
</comment>
<feature type="active site" description="Schiff-base intermediate with acetaldehyde" evidence="7">
    <location>
        <position position="161"/>
    </location>
</feature>
<keyword evidence="4 7" id="KW-0704">Schiff base</keyword>
<dbReference type="NCBIfam" id="TIGR00126">
    <property type="entry name" value="deoC"/>
    <property type="match status" value="1"/>
</dbReference>
<dbReference type="PIRSF" id="PIRSF001357">
    <property type="entry name" value="DeoC"/>
    <property type="match status" value="1"/>
</dbReference>
<dbReference type="InterPro" id="IPR011343">
    <property type="entry name" value="DeoC"/>
</dbReference>
<evidence type="ECO:0000313" key="9">
    <source>
        <dbReference type="Proteomes" id="UP000069935"/>
    </source>
</evidence>
<reference evidence="8 9" key="2">
    <citation type="journal article" date="2016" name="Genome Announc.">
        <title>Complete Genome Sequence of a Strain of Azospirillum thiophilum Isolated from a Sulfide Spring.</title>
        <authorList>
            <person name="Fomenkov A."/>
            <person name="Vincze T."/>
            <person name="Grabovich M."/>
            <person name="Anton B.P."/>
            <person name="Dubinina G."/>
            <person name="Orlova M."/>
            <person name="Belousova E."/>
            <person name="Roberts R.J."/>
        </authorList>
    </citation>
    <scope>NUCLEOTIDE SEQUENCE [LARGE SCALE GENOMIC DNA]</scope>
    <source>
        <strain evidence="8 9">BV-S</strain>
    </source>
</reference>
<dbReference type="PANTHER" id="PTHR10889">
    <property type="entry name" value="DEOXYRIBOSE-PHOSPHATE ALDOLASE"/>
    <property type="match status" value="1"/>
</dbReference>
<protein>
    <recommendedName>
        <fullName evidence="7">Deoxyribose-phosphate aldolase</fullName>
        <shortName evidence="7">DERA</shortName>
        <ecNumber evidence="7">4.1.2.4</ecNumber>
    </recommendedName>
    <alternativeName>
        <fullName evidence="7">2-deoxy-D-ribose 5-phosphate aldolase</fullName>
    </alternativeName>
    <alternativeName>
        <fullName evidence="7">Phosphodeoxyriboaldolase</fullName>
        <shortName evidence="7">Deoxyriboaldolase</shortName>
    </alternativeName>
</protein>
<evidence type="ECO:0000256" key="3">
    <source>
        <dbReference type="ARBA" id="ARBA00023239"/>
    </source>
</evidence>
<dbReference type="InterPro" id="IPR002915">
    <property type="entry name" value="DeoC/FbaB/LacD_aldolase"/>
</dbReference>
<dbReference type="InterPro" id="IPR028581">
    <property type="entry name" value="DeoC_typeI"/>
</dbReference>